<evidence type="ECO:0000256" key="1">
    <source>
        <dbReference type="SAM" id="MobiDB-lite"/>
    </source>
</evidence>
<keyword evidence="3" id="KW-1185">Reference proteome</keyword>
<dbReference type="EMBL" id="JAHMHS010000080">
    <property type="protein sequence ID" value="KAK1722397.1"/>
    <property type="molecule type" value="Genomic_DNA"/>
</dbReference>
<accession>A0AAD8XCP1</accession>
<protein>
    <submittedName>
        <fullName evidence="2">Uncharacterized protein</fullName>
    </submittedName>
</protein>
<evidence type="ECO:0000313" key="3">
    <source>
        <dbReference type="Proteomes" id="UP001244207"/>
    </source>
</evidence>
<evidence type="ECO:0000313" key="2">
    <source>
        <dbReference type="EMBL" id="KAK1722397.1"/>
    </source>
</evidence>
<dbReference type="GeneID" id="85386928"/>
<reference evidence="2" key="1">
    <citation type="submission" date="2021-12" db="EMBL/GenBank/DDBJ databases">
        <title>Comparative genomics, transcriptomics and evolutionary studies reveal genomic signatures of adaptation to plant cell wall in hemibiotrophic fungi.</title>
        <authorList>
            <consortium name="DOE Joint Genome Institute"/>
            <person name="Baroncelli R."/>
            <person name="Diaz J.F."/>
            <person name="Benocci T."/>
            <person name="Peng M."/>
            <person name="Battaglia E."/>
            <person name="Haridas S."/>
            <person name="Andreopoulos W."/>
            <person name="Labutti K."/>
            <person name="Pangilinan J."/>
            <person name="Floch G.L."/>
            <person name="Makela M.R."/>
            <person name="Henrissat B."/>
            <person name="Grigoriev I.V."/>
            <person name="Crouch J.A."/>
            <person name="De Vries R.P."/>
            <person name="Sukno S.A."/>
            <person name="Thon M.R."/>
        </authorList>
    </citation>
    <scope>NUCLEOTIDE SEQUENCE</scope>
    <source>
        <strain evidence="2">CBS 112980</strain>
    </source>
</reference>
<organism evidence="2 3">
    <name type="scientific">Glomerella acutata</name>
    <name type="common">Colletotrichum acutatum</name>
    <dbReference type="NCBI Taxonomy" id="27357"/>
    <lineage>
        <taxon>Eukaryota</taxon>
        <taxon>Fungi</taxon>
        <taxon>Dikarya</taxon>
        <taxon>Ascomycota</taxon>
        <taxon>Pezizomycotina</taxon>
        <taxon>Sordariomycetes</taxon>
        <taxon>Hypocreomycetidae</taxon>
        <taxon>Glomerellales</taxon>
        <taxon>Glomerellaceae</taxon>
        <taxon>Colletotrichum</taxon>
        <taxon>Colletotrichum acutatum species complex</taxon>
    </lineage>
</organism>
<gene>
    <name evidence="2" type="ORF">BDZ83DRAFT_428373</name>
</gene>
<dbReference type="AlphaFoldDB" id="A0AAD8XCP1"/>
<feature type="compositionally biased region" description="Basic and acidic residues" evidence="1">
    <location>
        <begin position="143"/>
        <end position="157"/>
    </location>
</feature>
<name>A0AAD8XCP1_GLOAC</name>
<feature type="region of interest" description="Disordered" evidence="1">
    <location>
        <begin position="127"/>
        <end position="206"/>
    </location>
</feature>
<dbReference type="Proteomes" id="UP001244207">
    <property type="component" value="Unassembled WGS sequence"/>
</dbReference>
<dbReference type="RefSeq" id="XP_060362452.1">
    <property type="nucleotide sequence ID" value="XM_060503029.1"/>
</dbReference>
<sequence length="206" mass="22526">MGRGGHPDAGQIDLRRGDGRRITKVQGTTDLCGKNICLVMGDIAARRCLASFSSTSKLATLLSGHCTRRDGTFSFVCVPHSQHDRLPLAAGKIVERRPGRPATYERRGESKRCERQAVPAGMRATVTDSQREGLRSTVNPVEGLKRDKGASFCDRSETASAPAQPLAQPPRPRWTCSRLDPNSASHDHESATSGWDFDTLYKRPRG</sequence>
<comment type="caution">
    <text evidence="2">The sequence shown here is derived from an EMBL/GenBank/DDBJ whole genome shotgun (WGS) entry which is preliminary data.</text>
</comment>
<proteinExistence type="predicted"/>